<evidence type="ECO:0000256" key="1">
    <source>
        <dbReference type="ARBA" id="ARBA00004492"/>
    </source>
</evidence>
<gene>
    <name evidence="8" type="ORF">M9458_022084</name>
</gene>
<evidence type="ECO:0000256" key="7">
    <source>
        <dbReference type="PROSITE-ProRule" id="PRU01006"/>
    </source>
</evidence>
<dbReference type="InterPro" id="IPR000547">
    <property type="entry name" value="Clathrin_H-chain/VPS_repeat"/>
</dbReference>
<dbReference type="GO" id="GO:0005765">
    <property type="term" value="C:lysosomal membrane"/>
    <property type="evidence" value="ECO:0007669"/>
    <property type="project" value="UniProtKB-SubCell"/>
</dbReference>
<dbReference type="GO" id="GO:0006886">
    <property type="term" value="P:intracellular protein transport"/>
    <property type="evidence" value="ECO:0007669"/>
    <property type="project" value="UniProtKB-UniRule"/>
</dbReference>
<dbReference type="InterPro" id="IPR057308">
    <property type="entry name" value="CHCR_PEP5_VPS11"/>
</dbReference>
<evidence type="ECO:0008006" key="10">
    <source>
        <dbReference type="Google" id="ProtNLM"/>
    </source>
</evidence>
<dbReference type="PROSITE" id="PS50236">
    <property type="entry name" value="CHCR"/>
    <property type="match status" value="1"/>
</dbReference>
<proteinExistence type="predicted"/>
<keyword evidence="9" id="KW-1185">Reference proteome</keyword>
<dbReference type="GO" id="GO:0031902">
    <property type="term" value="C:late endosome membrane"/>
    <property type="evidence" value="ECO:0007669"/>
    <property type="project" value="UniProtKB-SubCell"/>
</dbReference>
<comment type="subcellular location">
    <subcellularLocation>
        <location evidence="1">Late endosome membrane</location>
        <topology evidence="1">Peripheral membrane protein</topology>
        <orientation evidence="1">Cytoplasmic side</orientation>
    </subcellularLocation>
    <subcellularLocation>
        <location evidence="2">Lysosome membrane</location>
        <topology evidence="2">Peripheral membrane protein</topology>
        <orientation evidence="2">Cytoplasmic side</orientation>
    </subcellularLocation>
</comment>
<feature type="non-terminal residue" evidence="8">
    <location>
        <position position="67"/>
    </location>
</feature>
<dbReference type="Proteomes" id="UP001529510">
    <property type="component" value="Unassembled WGS sequence"/>
</dbReference>
<feature type="repeat" description="CHCR" evidence="7">
    <location>
        <begin position="1"/>
        <end position="48"/>
    </location>
</feature>
<evidence type="ECO:0000256" key="5">
    <source>
        <dbReference type="ARBA" id="ARBA00022833"/>
    </source>
</evidence>
<evidence type="ECO:0000256" key="6">
    <source>
        <dbReference type="ARBA" id="ARBA00023136"/>
    </source>
</evidence>
<dbReference type="EMBL" id="JAMKFB020000010">
    <property type="protein sequence ID" value="KAL0182709.1"/>
    <property type="molecule type" value="Genomic_DNA"/>
</dbReference>
<evidence type="ECO:0000256" key="2">
    <source>
        <dbReference type="ARBA" id="ARBA00004630"/>
    </source>
</evidence>
<keyword evidence="3" id="KW-0479">Metal-binding</keyword>
<feature type="non-terminal residue" evidence="8">
    <location>
        <position position="1"/>
    </location>
</feature>
<accession>A0ABD0Q968</accession>
<keyword evidence="6" id="KW-0472">Membrane</keyword>
<dbReference type="Pfam" id="PF23356">
    <property type="entry name" value="TPR_PEP5_VPS11"/>
    <property type="match status" value="1"/>
</dbReference>
<protein>
    <recommendedName>
        <fullName evidence="10">Clathrin heavy chain</fullName>
    </recommendedName>
</protein>
<sequence length="67" mass="7984">YQQIMHYHMQNEEYGKVVEACKRYGDSEVCLWEQALGYFARKEENCKAYISEVLQHIDDNNLMPPLL</sequence>
<keyword evidence="5" id="KW-0862">Zinc</keyword>
<evidence type="ECO:0000313" key="8">
    <source>
        <dbReference type="EMBL" id="KAL0182709.1"/>
    </source>
</evidence>
<comment type="caution">
    <text evidence="8">The sequence shown here is derived from an EMBL/GenBank/DDBJ whole genome shotgun (WGS) entry which is preliminary data.</text>
</comment>
<dbReference type="AlphaFoldDB" id="A0ABD0Q968"/>
<evidence type="ECO:0000313" key="9">
    <source>
        <dbReference type="Proteomes" id="UP001529510"/>
    </source>
</evidence>
<reference evidence="8 9" key="1">
    <citation type="submission" date="2024-05" db="EMBL/GenBank/DDBJ databases">
        <title>Genome sequencing and assembly of Indian major carp, Cirrhinus mrigala (Hamilton, 1822).</title>
        <authorList>
            <person name="Mohindra V."/>
            <person name="Chowdhury L.M."/>
            <person name="Lal K."/>
            <person name="Jena J.K."/>
        </authorList>
    </citation>
    <scope>NUCLEOTIDE SEQUENCE [LARGE SCALE GENOMIC DNA]</scope>
    <source>
        <strain evidence="8">CM1030</strain>
        <tissue evidence="8">Blood</tissue>
    </source>
</reference>
<dbReference type="PANTHER" id="PTHR23323">
    <property type="entry name" value="VACUOLAR PROTEIN SORTING-ASSOCIATED PROTEIN"/>
    <property type="match status" value="1"/>
</dbReference>
<name>A0ABD0Q968_CIRMR</name>
<dbReference type="PANTHER" id="PTHR23323:SF24">
    <property type="entry name" value="VACUOLAR PROTEIN SORTING-ASSOCIATED PROTEIN 11 HOMOLOG"/>
    <property type="match status" value="1"/>
</dbReference>
<evidence type="ECO:0000256" key="3">
    <source>
        <dbReference type="ARBA" id="ARBA00022723"/>
    </source>
</evidence>
<dbReference type="GO" id="GO:0008270">
    <property type="term" value="F:zinc ion binding"/>
    <property type="evidence" value="ECO:0007669"/>
    <property type="project" value="UniProtKB-KW"/>
</dbReference>
<evidence type="ECO:0000256" key="4">
    <source>
        <dbReference type="ARBA" id="ARBA00022771"/>
    </source>
</evidence>
<keyword evidence="4" id="KW-0863">Zinc-finger</keyword>
<organism evidence="8 9">
    <name type="scientific">Cirrhinus mrigala</name>
    <name type="common">Mrigala</name>
    <dbReference type="NCBI Taxonomy" id="683832"/>
    <lineage>
        <taxon>Eukaryota</taxon>
        <taxon>Metazoa</taxon>
        <taxon>Chordata</taxon>
        <taxon>Craniata</taxon>
        <taxon>Vertebrata</taxon>
        <taxon>Euteleostomi</taxon>
        <taxon>Actinopterygii</taxon>
        <taxon>Neopterygii</taxon>
        <taxon>Teleostei</taxon>
        <taxon>Ostariophysi</taxon>
        <taxon>Cypriniformes</taxon>
        <taxon>Cyprinidae</taxon>
        <taxon>Labeoninae</taxon>
        <taxon>Labeonini</taxon>
        <taxon>Cirrhinus</taxon>
    </lineage>
</organism>